<dbReference type="KEGG" id="raq:Rahaq2_1265"/>
<accession>H2J0Q5</accession>
<dbReference type="HOGENOM" id="CLU_027562_45_8_6"/>
<dbReference type="PANTHER" id="PTHR30629">
    <property type="entry name" value="PROPHAGE INTEGRASE"/>
    <property type="match status" value="1"/>
</dbReference>
<reference evidence="5" key="2">
    <citation type="submission" date="2012-01" db="EMBL/GenBank/DDBJ databases">
        <title>Complete sequence of chromosome of Rahnella aquatilis CIP 78.65.</title>
        <authorList>
            <person name="Lucas S."/>
            <person name="Han J."/>
            <person name="Lapidus A."/>
            <person name="Cheng J.-F."/>
            <person name="Goodwin L."/>
            <person name="Pitluck S."/>
            <person name="Peters L."/>
            <person name="Ovchinnikova G."/>
            <person name="Held B."/>
            <person name="Detter J.C."/>
            <person name="Han C."/>
            <person name="Tapia R."/>
            <person name="Land M."/>
            <person name="Hauser L."/>
            <person name="Kyrpides N."/>
            <person name="Ivanova N."/>
            <person name="Pagani I."/>
            <person name="Sobecky P."/>
            <person name="Martinez R."/>
            <person name="Woyke T."/>
        </authorList>
    </citation>
    <scope>NUCLEOTIDE SEQUENCE [LARGE SCALE GENOMIC DNA]</scope>
    <source>
        <strain evidence="5">ATCC 33071 / DSM 4594 / JCM 1683 / NBRC 105701 / NCIMB 13365 / CIP 78.65</strain>
    </source>
</reference>
<sequence>MPLTDTGIRGSKPKDKPYKLSDSKGLYLLVHSNGSKYWRFRRTINGKDTTRALGM</sequence>
<dbReference type="Pfam" id="PF13356">
    <property type="entry name" value="Arm-DNA-bind_3"/>
    <property type="match status" value="1"/>
</dbReference>
<evidence type="ECO:0000259" key="3">
    <source>
        <dbReference type="Pfam" id="PF13356"/>
    </source>
</evidence>
<dbReference type="RefSeq" id="WP_015696394.1">
    <property type="nucleotide sequence ID" value="NC_016818.1"/>
</dbReference>
<evidence type="ECO:0000256" key="1">
    <source>
        <dbReference type="ARBA" id="ARBA00008857"/>
    </source>
</evidence>
<dbReference type="EMBL" id="CP003244">
    <property type="protein sequence ID" value="AEX51147.1"/>
    <property type="molecule type" value="Genomic_DNA"/>
</dbReference>
<proteinExistence type="inferred from homology"/>
<organism evidence="4 5">
    <name type="scientific">Rahnella aquatilis (strain ATCC 33071 / DSM 4594 / JCM 1683 / NBRC 105701 / NCIMB 13365 / CIP 78.65)</name>
    <dbReference type="NCBI Taxonomy" id="745277"/>
    <lineage>
        <taxon>Bacteria</taxon>
        <taxon>Pseudomonadati</taxon>
        <taxon>Pseudomonadota</taxon>
        <taxon>Gammaproteobacteria</taxon>
        <taxon>Enterobacterales</taxon>
        <taxon>Yersiniaceae</taxon>
        <taxon>Rahnella</taxon>
    </lineage>
</organism>
<keyword evidence="2" id="KW-0229">DNA integration</keyword>
<evidence type="ECO:0000256" key="2">
    <source>
        <dbReference type="ARBA" id="ARBA00022908"/>
    </source>
</evidence>
<dbReference type="InterPro" id="IPR038488">
    <property type="entry name" value="Integrase_DNA-bd_sf"/>
</dbReference>
<evidence type="ECO:0000313" key="5">
    <source>
        <dbReference type="Proteomes" id="UP000009010"/>
    </source>
</evidence>
<dbReference type="InterPro" id="IPR050808">
    <property type="entry name" value="Phage_Integrase"/>
</dbReference>
<evidence type="ECO:0000313" key="4">
    <source>
        <dbReference type="EMBL" id="AEX51147.1"/>
    </source>
</evidence>
<comment type="similarity">
    <text evidence="1">Belongs to the 'phage' integrase family.</text>
</comment>
<feature type="domain" description="Integrase DNA-binding" evidence="3">
    <location>
        <begin position="3"/>
        <end position="54"/>
    </location>
</feature>
<keyword evidence="5" id="KW-1185">Reference proteome</keyword>
<name>H2J0Q5_RAHAC</name>
<dbReference type="Proteomes" id="UP000009010">
    <property type="component" value="Chromosome"/>
</dbReference>
<dbReference type="Gene3D" id="3.30.160.390">
    <property type="entry name" value="Integrase, DNA-binding domain"/>
    <property type="match status" value="1"/>
</dbReference>
<reference evidence="4 5" key="1">
    <citation type="journal article" date="2012" name="J. Bacteriol.">
        <title>Complete Genome Sequence of Rahnella aquatilis CIP 78.65.</title>
        <authorList>
            <person name="Martinez R.J."/>
            <person name="Bruce D."/>
            <person name="Detter C."/>
            <person name="Goodwin L.A."/>
            <person name="Han J."/>
            <person name="Han C.S."/>
            <person name="Held B."/>
            <person name="Land M.L."/>
            <person name="Mikhailova N."/>
            <person name="Nolan M."/>
            <person name="Pennacchio L."/>
            <person name="Pitluck S."/>
            <person name="Tapia R."/>
            <person name="Woyke T."/>
            <person name="Sobecky P.A."/>
        </authorList>
    </citation>
    <scope>NUCLEOTIDE SEQUENCE [LARGE SCALE GENOMIC DNA]</scope>
    <source>
        <strain evidence="5">ATCC 33071 / DSM 4594 / JCM 1683 / NBRC 105701 / NCIMB 13365 / CIP 78.65</strain>
    </source>
</reference>
<gene>
    <name evidence="4" type="ordered locus">Rahaq2_1265</name>
</gene>
<protein>
    <recommendedName>
        <fullName evidence="3">Integrase DNA-binding domain-containing protein</fullName>
    </recommendedName>
</protein>
<dbReference type="GO" id="GO:0015074">
    <property type="term" value="P:DNA integration"/>
    <property type="evidence" value="ECO:0007669"/>
    <property type="project" value="UniProtKB-KW"/>
</dbReference>
<dbReference type="InterPro" id="IPR025166">
    <property type="entry name" value="Integrase_DNA_bind_dom"/>
</dbReference>
<dbReference type="AlphaFoldDB" id="H2J0Q5"/>
<dbReference type="STRING" id="745277.Rahaq2_1265"/>
<dbReference type="PANTHER" id="PTHR30629:SF2">
    <property type="entry name" value="PROPHAGE INTEGRASE INTS-RELATED"/>
    <property type="match status" value="1"/>
</dbReference>